<evidence type="ECO:0000313" key="4">
    <source>
        <dbReference type="EMBL" id="KAK2141372.1"/>
    </source>
</evidence>
<organism evidence="4 5">
    <name type="scientific">Paralvinella palmiformis</name>
    <dbReference type="NCBI Taxonomy" id="53620"/>
    <lineage>
        <taxon>Eukaryota</taxon>
        <taxon>Metazoa</taxon>
        <taxon>Spiralia</taxon>
        <taxon>Lophotrochozoa</taxon>
        <taxon>Annelida</taxon>
        <taxon>Polychaeta</taxon>
        <taxon>Sedentaria</taxon>
        <taxon>Canalipalpata</taxon>
        <taxon>Terebellida</taxon>
        <taxon>Terebelliformia</taxon>
        <taxon>Alvinellidae</taxon>
        <taxon>Paralvinella</taxon>
    </lineage>
</organism>
<feature type="compositionally biased region" description="Basic and acidic residues" evidence="2">
    <location>
        <begin position="64"/>
        <end position="74"/>
    </location>
</feature>
<dbReference type="AlphaFoldDB" id="A0AAD9IUT2"/>
<dbReference type="SMART" id="SM00367">
    <property type="entry name" value="LRR_CC"/>
    <property type="match status" value="5"/>
</dbReference>
<gene>
    <name evidence="4" type="ORF">LSH36_1113g00011</name>
</gene>
<dbReference type="Gene3D" id="3.80.10.10">
    <property type="entry name" value="Ribonuclease Inhibitor"/>
    <property type="match status" value="2"/>
</dbReference>
<evidence type="ECO:0000313" key="5">
    <source>
        <dbReference type="Proteomes" id="UP001208570"/>
    </source>
</evidence>
<name>A0AAD9IUT2_9ANNE</name>
<protein>
    <recommendedName>
        <fullName evidence="3">F-box domain-containing protein</fullName>
    </recommendedName>
</protein>
<feature type="domain" description="F-box" evidence="3">
    <location>
        <begin position="123"/>
        <end position="173"/>
    </location>
</feature>
<feature type="compositionally biased region" description="Basic residues" evidence="2">
    <location>
        <begin position="54"/>
        <end position="63"/>
    </location>
</feature>
<dbReference type="Pfam" id="PF12937">
    <property type="entry name" value="F-box-like"/>
    <property type="match status" value="1"/>
</dbReference>
<dbReference type="InterPro" id="IPR047922">
    <property type="entry name" value="FBXL6_F-box"/>
</dbReference>
<evidence type="ECO:0000259" key="3">
    <source>
        <dbReference type="Pfam" id="PF12937"/>
    </source>
</evidence>
<evidence type="ECO:0000256" key="2">
    <source>
        <dbReference type="SAM" id="MobiDB-lite"/>
    </source>
</evidence>
<dbReference type="GO" id="GO:0019005">
    <property type="term" value="C:SCF ubiquitin ligase complex"/>
    <property type="evidence" value="ECO:0007669"/>
    <property type="project" value="InterPro"/>
</dbReference>
<dbReference type="CDD" id="cd22119">
    <property type="entry name" value="F-box_FBXL6"/>
    <property type="match status" value="1"/>
</dbReference>
<dbReference type="InterPro" id="IPR032675">
    <property type="entry name" value="LRR_dom_sf"/>
</dbReference>
<dbReference type="InterPro" id="IPR001810">
    <property type="entry name" value="F-box_dom"/>
</dbReference>
<keyword evidence="1" id="KW-0833">Ubl conjugation pathway</keyword>
<proteinExistence type="predicted"/>
<dbReference type="PANTHER" id="PTHR16134">
    <property type="entry name" value="F-BOX/TPR REPEAT PROTEIN POF3"/>
    <property type="match status" value="1"/>
</dbReference>
<dbReference type="PANTHER" id="PTHR16134:SF148">
    <property type="entry name" value="S-PHASE KINASE-ASSOCIATED PROTEIN 2, ISOFORM A"/>
    <property type="match status" value="1"/>
</dbReference>
<keyword evidence="5" id="KW-1185">Reference proteome</keyword>
<reference evidence="4" key="1">
    <citation type="journal article" date="2023" name="Mol. Biol. Evol.">
        <title>Third-Generation Sequencing Reveals the Adaptive Role of the Epigenome in Three Deep-Sea Polychaetes.</title>
        <authorList>
            <person name="Perez M."/>
            <person name="Aroh O."/>
            <person name="Sun Y."/>
            <person name="Lan Y."/>
            <person name="Juniper S.K."/>
            <person name="Young C.R."/>
            <person name="Angers B."/>
            <person name="Qian P.Y."/>
        </authorList>
    </citation>
    <scope>NUCLEOTIDE SEQUENCE</scope>
    <source>
        <strain evidence="4">P08H-3</strain>
    </source>
</reference>
<dbReference type="Proteomes" id="UP001208570">
    <property type="component" value="Unassembled WGS sequence"/>
</dbReference>
<dbReference type="SUPFAM" id="SSF81383">
    <property type="entry name" value="F-box domain"/>
    <property type="match status" value="1"/>
</dbReference>
<feature type="compositionally biased region" description="Polar residues" evidence="2">
    <location>
        <begin position="76"/>
        <end position="91"/>
    </location>
</feature>
<sequence length="551" mass="62165">MAQKGILGFKKDPKHQILFSFKTREGEEWPSDDSDDSSYCPSDGSDELLQVSHAKTKKKSRKKQDRDAEYEARTGKATTKKPTSQHNNASNKLVPKMIIKKSVDDVFTAHSQEEHVVDDKQCWNLLPWQILHHVFLLLIRENGALPSLCRMSKVCKHWYEVACHPSLWSKMDFSYGWIKLNDDRLKWLCENRLTQLREVNFGTLKMMTNSSVEIVATSCPNLEHIGLSYCTKINSDGMKILVEKCPKLVGFDLSYMSVDALSNVALKHLIEKGWSPSEASQSIWQCAERLPASVQHTDCSYHTKCSDLEVLQMNKVGFSHTTLTINIESFQAGCPKLRVLELSLTSYRAPSVSAKIQAQSPGFPDLEEVCLAIDTSACTTVGLDDDFLHRLLKASTKLKLFDLRGSSSIKCHTIQCLPATDLQQLYLSLSSVAKYTGIEIIMAKWQHSLRDLDLSWNLYPGMSLDCAMHKLSDDPAKSALEVLNLSGTSITSDRVKSLLEGCPKLRTLNLCSCRGLPRGMKRKYTQDDLDQLRYDIDSIVREEEMADDNKV</sequence>
<dbReference type="SUPFAM" id="SSF52047">
    <property type="entry name" value="RNI-like"/>
    <property type="match status" value="1"/>
</dbReference>
<evidence type="ECO:0000256" key="1">
    <source>
        <dbReference type="ARBA" id="ARBA00022786"/>
    </source>
</evidence>
<dbReference type="GO" id="GO:0031146">
    <property type="term" value="P:SCF-dependent proteasomal ubiquitin-dependent protein catabolic process"/>
    <property type="evidence" value="ECO:0007669"/>
    <property type="project" value="TreeGrafter"/>
</dbReference>
<dbReference type="InterPro" id="IPR036047">
    <property type="entry name" value="F-box-like_dom_sf"/>
</dbReference>
<dbReference type="EMBL" id="JAODUP010001112">
    <property type="protein sequence ID" value="KAK2141372.1"/>
    <property type="molecule type" value="Genomic_DNA"/>
</dbReference>
<comment type="caution">
    <text evidence="4">The sequence shown here is derived from an EMBL/GenBank/DDBJ whole genome shotgun (WGS) entry which is preliminary data.</text>
</comment>
<dbReference type="InterPro" id="IPR006553">
    <property type="entry name" value="Leu-rich_rpt_Cys-con_subtyp"/>
</dbReference>
<feature type="region of interest" description="Disordered" evidence="2">
    <location>
        <begin position="21"/>
        <end position="91"/>
    </location>
</feature>
<dbReference type="Gene3D" id="1.20.1280.50">
    <property type="match status" value="1"/>
</dbReference>
<accession>A0AAD9IUT2</accession>